<name>A0ABS8GNA1_9FLAO</name>
<dbReference type="PANTHER" id="PTHR43798">
    <property type="entry name" value="MONOACYLGLYCEROL LIPASE"/>
    <property type="match status" value="1"/>
</dbReference>
<feature type="domain" description="AB hydrolase-1" evidence="1">
    <location>
        <begin position="20"/>
        <end position="244"/>
    </location>
</feature>
<evidence type="ECO:0000259" key="1">
    <source>
        <dbReference type="Pfam" id="PF00561"/>
    </source>
</evidence>
<gene>
    <name evidence="2" type="ORF">LLW17_01980</name>
</gene>
<keyword evidence="2" id="KW-0378">Hydrolase</keyword>
<reference evidence="2 3" key="1">
    <citation type="submission" date="2021-11" db="EMBL/GenBank/DDBJ databases">
        <title>Seasonal and diel survey of microbial diversity of the Tyrrhenian coast.</title>
        <authorList>
            <person name="Gattoni G."/>
            <person name="Corral P."/>
        </authorList>
    </citation>
    <scope>NUCLEOTIDE SEQUENCE [LARGE SCALE GENOMIC DNA]</scope>
    <source>
        <strain evidence="2 3">Mr9</strain>
    </source>
</reference>
<dbReference type="GO" id="GO:0016787">
    <property type="term" value="F:hydrolase activity"/>
    <property type="evidence" value="ECO:0007669"/>
    <property type="project" value="UniProtKB-KW"/>
</dbReference>
<proteinExistence type="predicted"/>
<accession>A0ABS8GNA1</accession>
<dbReference type="SUPFAM" id="SSF53474">
    <property type="entry name" value="alpha/beta-Hydrolases"/>
    <property type="match status" value="1"/>
</dbReference>
<dbReference type="EMBL" id="JAJGMW010000002">
    <property type="protein sequence ID" value="MCC4211474.1"/>
    <property type="molecule type" value="Genomic_DNA"/>
</dbReference>
<comment type="caution">
    <text evidence="2">The sequence shown here is derived from an EMBL/GenBank/DDBJ whole genome shotgun (WGS) entry which is preliminary data.</text>
</comment>
<dbReference type="PANTHER" id="PTHR43798:SF5">
    <property type="entry name" value="MONOACYLGLYCEROL LIPASE ABHD6"/>
    <property type="match status" value="1"/>
</dbReference>
<dbReference type="InterPro" id="IPR029058">
    <property type="entry name" value="AB_hydrolase_fold"/>
</dbReference>
<evidence type="ECO:0000313" key="3">
    <source>
        <dbReference type="Proteomes" id="UP001197770"/>
    </source>
</evidence>
<keyword evidence="3" id="KW-1185">Reference proteome</keyword>
<dbReference type="Gene3D" id="3.40.50.1820">
    <property type="entry name" value="alpha/beta hydrolase"/>
    <property type="match status" value="1"/>
</dbReference>
<dbReference type="RefSeq" id="WP_228228588.1">
    <property type="nucleotide sequence ID" value="NZ_JAJGMW010000002.1"/>
</dbReference>
<dbReference type="Proteomes" id="UP001197770">
    <property type="component" value="Unassembled WGS sequence"/>
</dbReference>
<dbReference type="Pfam" id="PF00561">
    <property type="entry name" value="Abhydrolase_1"/>
    <property type="match status" value="1"/>
</dbReference>
<evidence type="ECO:0000313" key="2">
    <source>
        <dbReference type="EMBL" id="MCC4211474.1"/>
    </source>
</evidence>
<dbReference type="InterPro" id="IPR000073">
    <property type="entry name" value="AB_hydrolase_1"/>
</dbReference>
<organism evidence="2 3">
    <name type="scientific">Leeuwenhoekiella parthenopeia</name>
    <dbReference type="NCBI Taxonomy" id="2890320"/>
    <lineage>
        <taxon>Bacteria</taxon>
        <taxon>Pseudomonadati</taxon>
        <taxon>Bacteroidota</taxon>
        <taxon>Flavobacteriia</taxon>
        <taxon>Flavobacteriales</taxon>
        <taxon>Flavobacteriaceae</taxon>
        <taxon>Leeuwenhoekiella</taxon>
    </lineage>
</organism>
<protein>
    <submittedName>
        <fullName evidence="2">Alpha/beta hydrolase</fullName>
    </submittedName>
</protein>
<dbReference type="InterPro" id="IPR050266">
    <property type="entry name" value="AB_hydrolase_sf"/>
</dbReference>
<sequence>MNAKKGEGQLFYKHYGKGETLCLLHGFLENHLMWEPMLDELVKHYHILVIDLPGHGNSNLAHDEMTLSDMAGAVKEVLEKLELTEVKFVGHSMGGYVALVFAEAYPQKTKGILLLNSTPEADSAERKEMRNHAVDMAGRNYEALISMSVTNLFSSKKRAALEQEIAQTKAEALQVSAEAYIACQKAMSKRPDYSEFWERARFKKGMILGSDDGLIDPGKMQQKFSSQGVKIDVLTGGHMLHIENFTEVVSLLVGF</sequence>
<dbReference type="PRINTS" id="PR00111">
    <property type="entry name" value="ABHYDROLASE"/>
</dbReference>